<dbReference type="SMART" id="SM00054">
    <property type="entry name" value="EFh"/>
    <property type="match status" value="4"/>
</dbReference>
<comment type="caution">
    <text evidence="6">The sequence shown here is derived from an EMBL/GenBank/DDBJ whole genome shotgun (WGS) entry which is preliminary data.</text>
</comment>
<gene>
    <name evidence="6" type="ORF">Ctob_012026</name>
</gene>
<feature type="domain" description="EF-hand" evidence="5">
    <location>
        <begin position="157"/>
        <end position="192"/>
    </location>
</feature>
<dbReference type="Proteomes" id="UP000037460">
    <property type="component" value="Unassembled WGS sequence"/>
</dbReference>
<feature type="domain" description="EF-hand" evidence="5">
    <location>
        <begin position="120"/>
        <end position="155"/>
    </location>
</feature>
<dbReference type="PROSITE" id="PS50222">
    <property type="entry name" value="EF_HAND_2"/>
    <property type="match status" value="4"/>
</dbReference>
<dbReference type="InterPro" id="IPR053285">
    <property type="entry name" value="Thylakoid_lumenal_pentapeptide"/>
</dbReference>
<dbReference type="PROSITE" id="PS00018">
    <property type="entry name" value="EF_HAND_1"/>
    <property type="match status" value="2"/>
</dbReference>
<keyword evidence="4" id="KW-0472">Membrane</keyword>
<dbReference type="InterPro" id="IPR018247">
    <property type="entry name" value="EF_Hand_1_Ca_BS"/>
</dbReference>
<protein>
    <recommendedName>
        <fullName evidence="5">EF-hand domain-containing protein</fullName>
    </recommendedName>
</protein>
<dbReference type="InterPro" id="IPR057481">
    <property type="entry name" value="Decapeptide"/>
</dbReference>
<dbReference type="PANTHER" id="PTHR47121:SF2">
    <property type="entry name" value="THYLAKOID LUMENAL PROTEIN TL20.3, CHLOROPLASTIC"/>
    <property type="match status" value="1"/>
</dbReference>
<keyword evidence="7" id="KW-1185">Reference proteome</keyword>
<dbReference type="GO" id="GO:0005509">
    <property type="term" value="F:calcium ion binding"/>
    <property type="evidence" value="ECO:0007669"/>
    <property type="project" value="InterPro"/>
</dbReference>
<dbReference type="Pfam" id="PF13499">
    <property type="entry name" value="EF-hand_7"/>
    <property type="match status" value="2"/>
</dbReference>
<dbReference type="Pfam" id="PF25296">
    <property type="entry name" value="Decapeptide"/>
    <property type="match status" value="4"/>
</dbReference>
<keyword evidence="4" id="KW-0812">Transmembrane</keyword>
<feature type="transmembrane region" description="Helical" evidence="4">
    <location>
        <begin position="276"/>
        <end position="293"/>
    </location>
</feature>
<proteinExistence type="predicted"/>
<accession>A0A0M0JG85</accession>
<dbReference type="InterPro" id="IPR011992">
    <property type="entry name" value="EF-hand-dom_pair"/>
</dbReference>
<feature type="region of interest" description="Disordered" evidence="3">
    <location>
        <begin position="1"/>
        <end position="25"/>
    </location>
</feature>
<evidence type="ECO:0000256" key="3">
    <source>
        <dbReference type="SAM" id="MobiDB-lite"/>
    </source>
</evidence>
<keyword evidence="2" id="KW-0175">Coiled coil</keyword>
<sequence>MATASAEASAPEEEEEDPKAPESNFQLDVMERIFARYDKDGSGVIDAKETLEALREVGIEVAPAMAIKVMQGYDTDGSGALGLDEFKKLVLELRQYQAKQAAVAEREAAERAAALAALPPPADDIEKIFRQFDKDHSQIMDYKELMSALAELGLSVENSAEAKKVLQTFDADKSGTLKLDEFRKLVTAIRAFFSTKAKPRIAALEKKVAAKAYLPRFKANKPPDEKAGSFLAYMAAREEAAAEDEKARRAAAIARRRSKKGVQQVDEGMSDEDKQAWISLAFTVAFTVLLALSEAFDLDVLIGFALYPFITAMKWLADKFDNVNLDPTIWAAKFGHASVEFAKNNCLGFVVVDFVLFGIFATFFLFQADIEKWREKQKLAAAQAAKKGYSPLEDDSFGGGFLSKVAGDPDEVRLLLRQAGEDLEEHNMVMRLRARGMEPEVQAEMEQKRTRIEKQIETYNNFLSALESAKAEAVDLEEMARLEAEAEAKKKREAGCTVYVKMFVGVIKNGIAGCIAVYLYCMDLLTDIQVTILFYNAGAMAFAFVSACLLVGQFVVVWIRVLPYLRETYGEDSFFYRSILFGGMPFGMLFLDSLMFLGPFGLLPTAPMPESLRQFIPAYAATRSIAEVLIEALPQCIMQAVILVMVTSKVRNGTASQVEYNLMAVQGGSFTSTLPKSIFISTLTMLKTWYELIQEAREAGIGVAEKGVQLWNVGYGLPLDAIKSGSLLKWKCQYKISDKEVVSLVDALGKNDSLEYLDLSLAGFEWMPPVQREERNAITTILTVMNGDPKALEALEKLIICPKSRWEVPVLSLRSGPSTALKTLQSSPFLTKGGPQRKEIFMMFELLCKNRNPEPGESELEMSYNAVTKIFEDSRNPKQKPPQKRTAWQNSVAQLISKGMTRRAHFKVVVGAEVLHNIGFGAQELLDIAFSAQELKDGGFKAKELKAVGFKASQLKDLGYSAKEMWEAEIPVPEMKLLGYTVKELKDGGYTAQQMRDAKSFTLVELKAGKYKALELGEAGFPIAELRVAKFTAADLRKAQAQCFQVQMMREAGYTVHEMKSAGYDATRIRDAGYDANEATSAGYTVTQMHGAGYSAGELRKAGFTALVLREDGYDLNELQGAGYSGDELVQAGYTAQELKEAGTSLVQLKAAGTPIANLKEAGYTAQRLRQQGYTASELATGSRGRIDLRTGAVSKDEGGYTAKEMKAGGITGQELKRGKIYFTIAEFKDGSWTTRELKDGGYSAGELRGCGYGAAELAKVGYTIQDLVTGGFHASALRAIGAPVAELREAGLTAKELSEVGYTAKELYIGGYSAKELIACGFGVGALCEAGFDAIQLRALGFSAKELKAYGYGAKALKDAGSLVKELKELGFPDDELESAGFTRRAVEAVDGRSVQKLKDQGKYEAAELKEYGYVVADLRGIYTVKDMKDQGFSLEELSAGGVPEHAMRAVDGRTTKQLRQAGYPAKILRKVGFSLEDIVDGKYTATELKEADYNATELKEVNFNAGQLREAEFTSRQLQEAKFTLREMQRGGYHWKDLVIFLRATYEELTAAGYPRLDPKHRLFLEYRYIPPDEEEQIHDLSVLSPRYRGTYLSANVPGLDFWHSGDSALVLREEFELDSEKICDVPANTHIDVLEQRPGESGGLHMRAKIRFISKGWITKGMKEGWVTSVQADGKALLRAPPGLDYVTPNRLPPPGFFKATLEA</sequence>
<evidence type="ECO:0000256" key="4">
    <source>
        <dbReference type="SAM" id="Phobius"/>
    </source>
</evidence>
<feature type="transmembrane region" description="Helical" evidence="4">
    <location>
        <begin position="300"/>
        <end position="317"/>
    </location>
</feature>
<feature type="transmembrane region" description="Helical" evidence="4">
    <location>
        <begin position="532"/>
        <end position="559"/>
    </location>
</feature>
<feature type="coiled-coil region" evidence="2">
    <location>
        <begin position="459"/>
        <end position="486"/>
    </location>
</feature>
<dbReference type="InterPro" id="IPR002048">
    <property type="entry name" value="EF_hand_dom"/>
</dbReference>
<keyword evidence="4" id="KW-1133">Transmembrane helix</keyword>
<name>A0A0M0JG85_9EUKA</name>
<organism evidence="6 7">
    <name type="scientific">Chrysochromulina tobinii</name>
    <dbReference type="NCBI Taxonomy" id="1460289"/>
    <lineage>
        <taxon>Eukaryota</taxon>
        <taxon>Haptista</taxon>
        <taxon>Haptophyta</taxon>
        <taxon>Prymnesiophyceae</taxon>
        <taxon>Prymnesiales</taxon>
        <taxon>Chrysochromulinaceae</taxon>
        <taxon>Chrysochromulina</taxon>
    </lineage>
</organism>
<reference evidence="7" key="1">
    <citation type="journal article" date="2015" name="PLoS Genet.">
        <title>Genome Sequence and Transcriptome Analyses of Chrysochromulina tobin: Metabolic Tools for Enhanced Algal Fitness in the Prominent Order Prymnesiales (Haptophyceae).</title>
        <authorList>
            <person name="Hovde B.T."/>
            <person name="Deodato C.R."/>
            <person name="Hunsperger H.M."/>
            <person name="Ryken S.A."/>
            <person name="Yost W."/>
            <person name="Jha R.K."/>
            <person name="Patterson J."/>
            <person name="Monnat R.J. Jr."/>
            <person name="Barlow S.B."/>
            <person name="Starkenburg S.R."/>
            <person name="Cattolico R.A."/>
        </authorList>
    </citation>
    <scope>NUCLEOTIDE SEQUENCE</scope>
    <source>
        <strain evidence="7">CCMP291</strain>
    </source>
</reference>
<feature type="transmembrane region" description="Helical" evidence="4">
    <location>
        <begin position="498"/>
        <end position="520"/>
    </location>
</feature>
<feature type="transmembrane region" description="Helical" evidence="4">
    <location>
        <begin position="347"/>
        <end position="366"/>
    </location>
</feature>
<dbReference type="EMBL" id="JWZX01002950">
    <property type="protein sequence ID" value="KOO25611.1"/>
    <property type="molecule type" value="Genomic_DNA"/>
</dbReference>
<feature type="domain" description="EF-hand" evidence="5">
    <location>
        <begin position="25"/>
        <end position="60"/>
    </location>
</feature>
<dbReference type="SUPFAM" id="SSF47473">
    <property type="entry name" value="EF-hand"/>
    <property type="match status" value="1"/>
</dbReference>
<feature type="transmembrane region" description="Helical" evidence="4">
    <location>
        <begin position="579"/>
        <end position="603"/>
    </location>
</feature>
<dbReference type="Gene3D" id="1.10.238.10">
    <property type="entry name" value="EF-hand"/>
    <property type="match status" value="2"/>
</dbReference>
<evidence type="ECO:0000256" key="2">
    <source>
        <dbReference type="SAM" id="Coils"/>
    </source>
</evidence>
<keyword evidence="1" id="KW-0106">Calcium</keyword>
<dbReference type="PANTHER" id="PTHR47121">
    <property type="entry name" value="THYLAKOID LUMENAL PROTEIN TL20.3, CHLOROPLASTIC"/>
    <property type="match status" value="1"/>
</dbReference>
<feature type="domain" description="EF-hand" evidence="5">
    <location>
        <begin position="61"/>
        <end position="96"/>
    </location>
</feature>
<dbReference type="OrthoDB" id="10248537at2759"/>
<evidence type="ECO:0000256" key="1">
    <source>
        <dbReference type="ARBA" id="ARBA00022837"/>
    </source>
</evidence>
<evidence type="ECO:0000313" key="7">
    <source>
        <dbReference type="Proteomes" id="UP000037460"/>
    </source>
</evidence>
<evidence type="ECO:0000259" key="5">
    <source>
        <dbReference type="PROSITE" id="PS50222"/>
    </source>
</evidence>
<evidence type="ECO:0000313" key="6">
    <source>
        <dbReference type="EMBL" id="KOO25611.1"/>
    </source>
</evidence>